<keyword evidence="2" id="KW-1133">Transmembrane helix</keyword>
<keyword evidence="2" id="KW-0812">Transmembrane</keyword>
<keyword evidence="4" id="KW-1185">Reference proteome</keyword>
<dbReference type="InterPro" id="IPR046231">
    <property type="entry name" value="DUF6264"/>
</dbReference>
<reference evidence="3 4" key="1">
    <citation type="submission" date="2023-11" db="EMBL/GenBank/DDBJ databases">
        <title>Draft genome sequence of Microbacterium arthrosphaerae JCM 30492.</title>
        <authorList>
            <person name="Zhang G."/>
            <person name="Ding Y."/>
        </authorList>
    </citation>
    <scope>NUCLEOTIDE SEQUENCE [LARGE SCALE GENOMIC DNA]</scope>
    <source>
        <strain evidence="3 4">JCM 30492</strain>
    </source>
</reference>
<feature type="transmembrane region" description="Helical" evidence="2">
    <location>
        <begin position="128"/>
        <end position="151"/>
    </location>
</feature>
<feature type="transmembrane region" description="Helical" evidence="2">
    <location>
        <begin position="158"/>
        <end position="181"/>
    </location>
</feature>
<dbReference type="RefSeq" id="WP_318351766.1">
    <property type="nucleotide sequence ID" value="NZ_JAWQEV010000001.1"/>
</dbReference>
<name>A0ABU4GVW3_9MICO</name>
<comment type="caution">
    <text evidence="3">The sequence shown here is derived from an EMBL/GenBank/DDBJ whole genome shotgun (WGS) entry which is preliminary data.</text>
</comment>
<proteinExistence type="predicted"/>
<evidence type="ECO:0000313" key="3">
    <source>
        <dbReference type="EMBL" id="MDW4571209.1"/>
    </source>
</evidence>
<evidence type="ECO:0000313" key="4">
    <source>
        <dbReference type="Proteomes" id="UP001283109"/>
    </source>
</evidence>
<organism evidence="3 4">
    <name type="scientific">Microbacterium arthrosphaerae</name>
    <dbReference type="NCBI Taxonomy" id="792652"/>
    <lineage>
        <taxon>Bacteria</taxon>
        <taxon>Bacillati</taxon>
        <taxon>Actinomycetota</taxon>
        <taxon>Actinomycetes</taxon>
        <taxon>Micrococcales</taxon>
        <taxon>Microbacteriaceae</taxon>
        <taxon>Microbacterium</taxon>
    </lineage>
</organism>
<accession>A0ABU4GVW3</accession>
<dbReference type="Pfam" id="PF19779">
    <property type="entry name" value="DUF6264"/>
    <property type="match status" value="1"/>
</dbReference>
<feature type="region of interest" description="Disordered" evidence="1">
    <location>
        <begin position="1"/>
        <end position="71"/>
    </location>
</feature>
<dbReference type="EMBL" id="JAWQEV010000001">
    <property type="protein sequence ID" value="MDW4571209.1"/>
    <property type="molecule type" value="Genomic_DNA"/>
</dbReference>
<dbReference type="Proteomes" id="UP001283109">
    <property type="component" value="Unassembled WGS sequence"/>
</dbReference>
<gene>
    <name evidence="3" type="ORF">R8Z58_00275</name>
</gene>
<evidence type="ECO:0000256" key="1">
    <source>
        <dbReference type="SAM" id="MobiDB-lite"/>
    </source>
</evidence>
<feature type="transmembrane region" description="Helical" evidence="2">
    <location>
        <begin position="79"/>
        <end position="100"/>
    </location>
</feature>
<keyword evidence="2" id="KW-0472">Membrane</keyword>
<evidence type="ECO:0000256" key="2">
    <source>
        <dbReference type="SAM" id="Phobius"/>
    </source>
</evidence>
<protein>
    <submittedName>
        <fullName evidence="3">DUF6264 family protein</fullName>
    </submittedName>
</protein>
<sequence length="198" mass="20863">MSDSASPEPASRPADSGRPRPQYGEYATPEEQRARIQQPAPWQLETAGPVMTDLPDPAPAPGHVAPVPPEPRRRPVDRIVTIALLAYGLINVVTSVPAFLDYSAYADMMLGMLGVDAELSDPAGARGWAIAAALVLVIGWAITAALSVWSLRRGRLTWWIPLTAGIVVTFVAGALMAAPLLGDPAIWQALVDSGPGLG</sequence>